<evidence type="ECO:0000313" key="2">
    <source>
        <dbReference type="Proteomes" id="UP001172680"/>
    </source>
</evidence>
<protein>
    <submittedName>
        <fullName evidence="1">Uncharacterized protein</fullName>
    </submittedName>
</protein>
<sequence length="63" mass="7288">MVFWNPKALGYAEQGLLVAFHPGGIGFLGGVEEQDMPSCHWLWRPHGRWKPVRFSNPDEWHQS</sequence>
<organism evidence="1 2">
    <name type="scientific">Coniosporium tulheliwenetii</name>
    <dbReference type="NCBI Taxonomy" id="3383036"/>
    <lineage>
        <taxon>Eukaryota</taxon>
        <taxon>Fungi</taxon>
        <taxon>Dikarya</taxon>
        <taxon>Ascomycota</taxon>
        <taxon>Pezizomycotina</taxon>
        <taxon>Dothideomycetes</taxon>
        <taxon>Dothideomycetes incertae sedis</taxon>
        <taxon>Coniosporium</taxon>
    </lineage>
</organism>
<reference evidence="1" key="1">
    <citation type="submission" date="2022-10" db="EMBL/GenBank/DDBJ databases">
        <title>Culturing micro-colonial fungi from biological soil crusts in the Mojave desert and describing Neophaeococcomyces mojavensis, and introducing the new genera and species Taxawa tesnikishii.</title>
        <authorList>
            <person name="Kurbessoian T."/>
            <person name="Stajich J.E."/>
        </authorList>
    </citation>
    <scope>NUCLEOTIDE SEQUENCE</scope>
    <source>
        <strain evidence="1">JES_115</strain>
    </source>
</reference>
<keyword evidence="2" id="KW-1185">Reference proteome</keyword>
<proteinExistence type="predicted"/>
<dbReference type="Proteomes" id="UP001172680">
    <property type="component" value="Unassembled WGS sequence"/>
</dbReference>
<dbReference type="EMBL" id="JAPDRP010000021">
    <property type="protein sequence ID" value="KAJ9638262.1"/>
    <property type="molecule type" value="Genomic_DNA"/>
</dbReference>
<name>A0ACC2YS96_9PEZI</name>
<comment type="caution">
    <text evidence="1">The sequence shown here is derived from an EMBL/GenBank/DDBJ whole genome shotgun (WGS) entry which is preliminary data.</text>
</comment>
<evidence type="ECO:0000313" key="1">
    <source>
        <dbReference type="EMBL" id="KAJ9638262.1"/>
    </source>
</evidence>
<accession>A0ACC2YS96</accession>
<gene>
    <name evidence="1" type="ORF">H2199_006949</name>
</gene>